<name>A0A9J6CB48_POLVA</name>
<sequence>MKSLMIIVVIVIIQNANSLPQSSSNGKVVLRSISSGSNTFNGIPEIYNDLLPPLLPDEDAVDFLGAPILKNIPVLALEVEPPPLPSSAATTIKTTTKPVQTTTSKFSPLTTKKFQQISAISQNLNRNEIKFNGDDGKYRVKGETGSYRPKGNLGYYTHNNAGAYKHDDRGKYRQN</sequence>
<protein>
    <submittedName>
        <fullName evidence="2">Uncharacterized protein</fullName>
    </submittedName>
</protein>
<dbReference type="AlphaFoldDB" id="A0A9J6CB48"/>
<feature type="chain" id="PRO_5039941615" evidence="1">
    <location>
        <begin position="19"/>
        <end position="175"/>
    </location>
</feature>
<evidence type="ECO:0000313" key="2">
    <source>
        <dbReference type="EMBL" id="KAG5679133.1"/>
    </source>
</evidence>
<evidence type="ECO:0000313" key="3">
    <source>
        <dbReference type="Proteomes" id="UP001107558"/>
    </source>
</evidence>
<dbReference type="OrthoDB" id="10643674at2759"/>
<keyword evidence="1" id="KW-0732">Signal</keyword>
<keyword evidence="3" id="KW-1185">Reference proteome</keyword>
<feature type="signal peptide" evidence="1">
    <location>
        <begin position="1"/>
        <end position="18"/>
    </location>
</feature>
<comment type="caution">
    <text evidence="2">The sequence shown here is derived from an EMBL/GenBank/DDBJ whole genome shotgun (WGS) entry which is preliminary data.</text>
</comment>
<organism evidence="2 3">
    <name type="scientific">Polypedilum vanderplanki</name>
    <name type="common">Sleeping chironomid midge</name>
    <dbReference type="NCBI Taxonomy" id="319348"/>
    <lineage>
        <taxon>Eukaryota</taxon>
        <taxon>Metazoa</taxon>
        <taxon>Ecdysozoa</taxon>
        <taxon>Arthropoda</taxon>
        <taxon>Hexapoda</taxon>
        <taxon>Insecta</taxon>
        <taxon>Pterygota</taxon>
        <taxon>Neoptera</taxon>
        <taxon>Endopterygota</taxon>
        <taxon>Diptera</taxon>
        <taxon>Nematocera</taxon>
        <taxon>Chironomoidea</taxon>
        <taxon>Chironomidae</taxon>
        <taxon>Chironominae</taxon>
        <taxon>Polypedilum</taxon>
        <taxon>Polypedilum</taxon>
    </lineage>
</organism>
<dbReference type="EMBL" id="JADBJN010000002">
    <property type="protein sequence ID" value="KAG5679133.1"/>
    <property type="molecule type" value="Genomic_DNA"/>
</dbReference>
<gene>
    <name evidence="2" type="ORF">PVAND_008725</name>
</gene>
<reference evidence="2" key="1">
    <citation type="submission" date="2021-03" db="EMBL/GenBank/DDBJ databases">
        <title>Chromosome level genome of the anhydrobiotic midge Polypedilum vanderplanki.</title>
        <authorList>
            <person name="Yoshida Y."/>
            <person name="Kikawada T."/>
            <person name="Gusev O."/>
        </authorList>
    </citation>
    <scope>NUCLEOTIDE SEQUENCE</scope>
    <source>
        <strain evidence="2">NIAS01</strain>
        <tissue evidence="2">Whole body or cell culture</tissue>
    </source>
</reference>
<proteinExistence type="predicted"/>
<evidence type="ECO:0000256" key="1">
    <source>
        <dbReference type="SAM" id="SignalP"/>
    </source>
</evidence>
<accession>A0A9J6CB48</accession>
<dbReference type="Proteomes" id="UP001107558">
    <property type="component" value="Chromosome 2"/>
</dbReference>